<dbReference type="SUPFAM" id="SSF81301">
    <property type="entry name" value="Nucleotidyltransferase"/>
    <property type="match status" value="1"/>
</dbReference>
<organism evidence="4 5">
    <name type="scientific">Pelagomonas calceolata</name>
    <dbReference type="NCBI Taxonomy" id="35677"/>
    <lineage>
        <taxon>Eukaryota</taxon>
        <taxon>Sar</taxon>
        <taxon>Stramenopiles</taxon>
        <taxon>Ochrophyta</taxon>
        <taxon>Pelagophyceae</taxon>
        <taxon>Pelagomonadales</taxon>
        <taxon>Pelagomonadaceae</taxon>
        <taxon>Pelagomonas</taxon>
    </lineage>
</organism>
<evidence type="ECO:0000313" key="4">
    <source>
        <dbReference type="EMBL" id="CAH0375737.1"/>
    </source>
</evidence>
<dbReference type="InterPro" id="IPR043519">
    <property type="entry name" value="NT_sf"/>
</dbReference>
<dbReference type="SMART" id="SM00954">
    <property type="entry name" value="RelA_SpoT"/>
    <property type="match status" value="1"/>
</dbReference>
<dbReference type="InterPro" id="IPR007685">
    <property type="entry name" value="RelA_SpoT"/>
</dbReference>
<reference evidence="4" key="1">
    <citation type="submission" date="2021-11" db="EMBL/GenBank/DDBJ databases">
        <authorList>
            <consortium name="Genoscope - CEA"/>
            <person name="William W."/>
        </authorList>
    </citation>
    <scope>NUCLEOTIDE SEQUENCE</scope>
</reference>
<dbReference type="Proteomes" id="UP000789595">
    <property type="component" value="Unassembled WGS sequence"/>
</dbReference>
<comment type="caution">
    <text evidence="4">The sequence shown here is derived from an EMBL/GenBank/DDBJ whole genome shotgun (WGS) entry which is preliminary data.</text>
</comment>
<sequence>MRRPAAASWAAAALLCLVRVASLSAPPAPPPDKPKPKGPPPDEPRERRRGASFNSWESWDSAVNVAFRPWDDAAQLLTSVERRRAFDPKPRRQDVEGGRWWTRLSQTIFPVERADDGLLVGDTWSELRNSLEDDDVRESADRATRLLTDWASQGGAARQLAVNKGASVASYVSRTPFGTDAAVVAAALLCDAHEETYGEYRGPATLPYEAIVEALGAETADLSRDLANLAHLCKLQRARWGAGTMWGDPRRGLITGFGDQDDALLRSCRLPRSHAQNLQEMLVAVAGDFRSLPLLLARHLEALHEECAERRDAEEARRLERLAGGTVEELGDAPSSLARDALDVLAPLADRFGLNQLKTDLEDAAFERLAPKARRRICDALESQRSERDVVLEDVTRRLKRNLYEDDVVMNGVSSLRVYAREKAPFSIWRKQRRLGATNGEVKMPPDVVACRVVLDPLDKKDDSALCYHVLDRVRKVWRSNENRTKDYIARPKLNGYRSLHATAKTRLHGAVYDFEVQIRTRDMHLVAEFGSAAHSLYIDGTSDRMVPSFSPGNETRTSRLGAKAGRALGDALRSERVFVVAEGGRVLTLGSSAKTCEARGALLEDLRRDEAEFDVNGPVEVNGRRPDWIESLDTPLNNGDEVRWAPPAEIRPRRWPGDV</sequence>
<proteinExistence type="predicted"/>
<dbReference type="Gene3D" id="1.10.3210.10">
    <property type="entry name" value="Hypothetical protein af1432"/>
    <property type="match status" value="1"/>
</dbReference>
<dbReference type="AlphaFoldDB" id="A0A8J2SWD1"/>
<keyword evidence="2" id="KW-0732">Signal</keyword>
<gene>
    <name evidence="4" type="ORF">PECAL_5P02760</name>
</gene>
<dbReference type="Pfam" id="PF04607">
    <property type="entry name" value="RelA_SpoT"/>
    <property type="match status" value="1"/>
</dbReference>
<feature type="region of interest" description="Disordered" evidence="1">
    <location>
        <begin position="23"/>
        <end position="53"/>
    </location>
</feature>
<dbReference type="Gene3D" id="3.30.460.10">
    <property type="entry name" value="Beta Polymerase, domain 2"/>
    <property type="match status" value="1"/>
</dbReference>
<evidence type="ECO:0000256" key="1">
    <source>
        <dbReference type="SAM" id="MobiDB-lite"/>
    </source>
</evidence>
<dbReference type="PANTHER" id="PTHR21262:SF12">
    <property type="entry name" value="GTP DIPHOSPHOKINASE CRSH, CHLOROPLASTIC-RELATED"/>
    <property type="match status" value="1"/>
</dbReference>
<keyword evidence="5" id="KW-1185">Reference proteome</keyword>
<feature type="chain" id="PRO_5035262393" description="RelA/SpoT domain-containing protein" evidence="2">
    <location>
        <begin position="23"/>
        <end position="660"/>
    </location>
</feature>
<feature type="signal peptide" evidence="2">
    <location>
        <begin position="1"/>
        <end position="22"/>
    </location>
</feature>
<dbReference type="OrthoDB" id="44313at2759"/>
<dbReference type="GO" id="GO:0015969">
    <property type="term" value="P:guanosine tetraphosphate metabolic process"/>
    <property type="evidence" value="ECO:0007669"/>
    <property type="project" value="InterPro"/>
</dbReference>
<dbReference type="PANTHER" id="PTHR21262">
    <property type="entry name" value="GUANOSINE-3',5'-BIS DIPHOSPHATE 3'-PYROPHOSPHOHYDROLASE"/>
    <property type="match status" value="1"/>
</dbReference>
<feature type="compositionally biased region" description="Basic and acidic residues" evidence="1">
    <location>
        <begin position="32"/>
        <end position="46"/>
    </location>
</feature>
<dbReference type="SUPFAM" id="SSF109604">
    <property type="entry name" value="HD-domain/PDEase-like"/>
    <property type="match status" value="1"/>
</dbReference>
<evidence type="ECO:0000259" key="3">
    <source>
        <dbReference type="SMART" id="SM00954"/>
    </source>
</evidence>
<protein>
    <recommendedName>
        <fullName evidence="3">RelA/SpoT domain-containing protein</fullName>
    </recommendedName>
</protein>
<dbReference type="EMBL" id="CAKKNE010000005">
    <property type="protein sequence ID" value="CAH0375737.1"/>
    <property type="molecule type" value="Genomic_DNA"/>
</dbReference>
<accession>A0A8J2SWD1</accession>
<evidence type="ECO:0000313" key="5">
    <source>
        <dbReference type="Proteomes" id="UP000789595"/>
    </source>
</evidence>
<name>A0A8J2SWD1_9STRA</name>
<dbReference type="CDD" id="cd05399">
    <property type="entry name" value="NT_Rel-Spo_like"/>
    <property type="match status" value="1"/>
</dbReference>
<feature type="domain" description="RelA/SpoT" evidence="3">
    <location>
        <begin position="420"/>
        <end position="542"/>
    </location>
</feature>
<evidence type="ECO:0000256" key="2">
    <source>
        <dbReference type="SAM" id="SignalP"/>
    </source>
</evidence>